<dbReference type="AlphaFoldDB" id="A0A1H0CY60"/>
<accession>A0A1H0CY60</accession>
<proteinExistence type="predicted"/>
<organism evidence="1 2">
    <name type="scientific">Alkalicoccus daliensis</name>
    <dbReference type="NCBI Taxonomy" id="745820"/>
    <lineage>
        <taxon>Bacteria</taxon>
        <taxon>Bacillati</taxon>
        <taxon>Bacillota</taxon>
        <taxon>Bacilli</taxon>
        <taxon>Bacillales</taxon>
        <taxon>Bacillaceae</taxon>
        <taxon>Alkalicoccus</taxon>
    </lineage>
</organism>
<dbReference type="Pfam" id="PF20126">
    <property type="entry name" value="TumE"/>
    <property type="match status" value="1"/>
</dbReference>
<dbReference type="OrthoDB" id="2880503at2"/>
<dbReference type="RefSeq" id="WP_090841586.1">
    <property type="nucleotide sequence ID" value="NZ_FNIL01000002.1"/>
</dbReference>
<evidence type="ECO:0000313" key="2">
    <source>
        <dbReference type="Proteomes" id="UP000198778"/>
    </source>
</evidence>
<name>A0A1H0CY60_9BACI</name>
<dbReference type="Proteomes" id="UP000198778">
    <property type="component" value="Unassembled WGS sequence"/>
</dbReference>
<dbReference type="InterPro" id="IPR045397">
    <property type="entry name" value="TumE-like"/>
</dbReference>
<gene>
    <name evidence="1" type="ORF">SAMN04488053_102274</name>
</gene>
<reference evidence="2" key="1">
    <citation type="submission" date="2016-10" db="EMBL/GenBank/DDBJ databases">
        <authorList>
            <person name="Varghese N."/>
            <person name="Submissions S."/>
        </authorList>
    </citation>
    <scope>NUCLEOTIDE SEQUENCE [LARGE SCALE GENOMIC DNA]</scope>
    <source>
        <strain evidence="2">CGMCC 1.10369</strain>
    </source>
</reference>
<sequence>MHIPNQHQIRRLGYIASLFEDTSSSIFEKVKYPSVVYIQPKGRNKIKAAFPLIDHVIYGETILSISEKLDESGSIIQYHYGWEESQRVRAKGKQVRHIMAFGNENHRPGSSGWVETNPFHHHHVPGEPKQRKSTAVQTLEEVIQILQTYICTGKHYDSSHNF</sequence>
<evidence type="ECO:0000313" key="1">
    <source>
        <dbReference type="EMBL" id="SDN62827.1"/>
    </source>
</evidence>
<keyword evidence="2" id="KW-1185">Reference proteome</keyword>
<dbReference type="EMBL" id="FNIL01000002">
    <property type="protein sequence ID" value="SDN62827.1"/>
    <property type="molecule type" value="Genomic_DNA"/>
</dbReference>
<protein>
    <submittedName>
        <fullName evidence="1">Uncharacterized protein</fullName>
    </submittedName>
</protein>